<dbReference type="VEuPathDB" id="TriTrypDB:Lsey_0009_0040"/>
<reference evidence="3 4" key="1">
    <citation type="journal article" date="2015" name="PLoS Pathog.">
        <title>Leptomonas seymouri: Adaptations to the Dixenous Life Cycle Analyzed by Genome Sequencing, Transcriptome Profiling and Co-infection with Leishmania donovani.</title>
        <authorList>
            <person name="Kraeva N."/>
            <person name="Butenko A."/>
            <person name="Hlavacova J."/>
            <person name="Kostygov A."/>
            <person name="Myskova J."/>
            <person name="Grybchuk D."/>
            <person name="Lestinova T."/>
            <person name="Votypka J."/>
            <person name="Volf P."/>
            <person name="Opperdoes F."/>
            <person name="Flegontov P."/>
            <person name="Lukes J."/>
            <person name="Yurchenko V."/>
        </authorList>
    </citation>
    <scope>NUCLEOTIDE SEQUENCE [LARGE SCALE GENOMIC DNA]</scope>
    <source>
        <strain evidence="3 4">ATCC 30220</strain>
    </source>
</reference>
<accession>A0A0N1IML8</accession>
<keyword evidence="4" id="KW-1185">Reference proteome</keyword>
<sequence>MEFPVYVASDCFGEKINVALRYDPRSDALDALFRKAEAAFALFTVHRVDEQPLQPFAFAYVYNDGQCQWDLLEEREQLSPCCQVYVFRYGGKESVDAIPEPINLVLQQVACASRGGSSPSVYRFSPASALRRCSEKWALPLEERGDSNAEVEDVQAPPGAASASPLHEGNDDRRMGGDREEHALQNAQSRRTKRVDTSSVSENQRRAAVPRGSLSGGRSHRFRVQLLSPTQLDPEACRSNSEHAFSNAVNITAASPLTFYNGAYTRSYSSASSPTALANSASLVRGEAAAIPPEWYNPGATATTSGSSTSGDRRHVSLILGAASSARRYTSFSCDDGDRRYSSSLSHSPVSHDITAYSRRASFPEGVLSAPPLPSALTSKRRHLGPPPLHPTSYTRGARLARGSSILQDERRRVEERMLMSMDELRVSLQEEERSYEYTRSLSQHYHS</sequence>
<feature type="compositionally biased region" description="Basic and acidic residues" evidence="1">
    <location>
        <begin position="168"/>
        <end position="183"/>
    </location>
</feature>
<evidence type="ECO:0000259" key="2">
    <source>
        <dbReference type="Pfam" id="PF18281"/>
    </source>
</evidence>
<name>A0A0N1IML8_LEPSE</name>
<evidence type="ECO:0000313" key="3">
    <source>
        <dbReference type="EMBL" id="KPI90155.1"/>
    </source>
</evidence>
<feature type="region of interest" description="Disordered" evidence="1">
    <location>
        <begin position="144"/>
        <end position="220"/>
    </location>
</feature>
<comment type="caution">
    <text evidence="3">The sequence shown here is derived from an EMBL/GenBank/DDBJ whole genome shotgun (WGS) entry which is preliminary data.</text>
</comment>
<evidence type="ECO:0000256" key="1">
    <source>
        <dbReference type="SAM" id="MobiDB-lite"/>
    </source>
</evidence>
<dbReference type="InterPro" id="IPR040747">
    <property type="entry name" value="BILBO1_N"/>
</dbReference>
<gene>
    <name evidence="3" type="ORF">ABL78_0673</name>
</gene>
<dbReference type="Proteomes" id="UP000038009">
    <property type="component" value="Unassembled WGS sequence"/>
</dbReference>
<dbReference type="OrthoDB" id="240624at2759"/>
<organism evidence="3 4">
    <name type="scientific">Leptomonas seymouri</name>
    <dbReference type="NCBI Taxonomy" id="5684"/>
    <lineage>
        <taxon>Eukaryota</taxon>
        <taxon>Discoba</taxon>
        <taxon>Euglenozoa</taxon>
        <taxon>Kinetoplastea</taxon>
        <taxon>Metakinetoplastina</taxon>
        <taxon>Trypanosomatida</taxon>
        <taxon>Trypanosomatidae</taxon>
        <taxon>Leishmaniinae</taxon>
        <taxon>Leptomonas</taxon>
    </lineage>
</organism>
<protein>
    <recommendedName>
        <fullName evidence="2">BILBO1 N-terminal domain-containing protein</fullName>
    </recommendedName>
</protein>
<dbReference type="AlphaFoldDB" id="A0A0N1IML8"/>
<dbReference type="Gene3D" id="3.10.20.650">
    <property type="match status" value="1"/>
</dbReference>
<dbReference type="EMBL" id="LJSK01000009">
    <property type="protein sequence ID" value="KPI90155.1"/>
    <property type="molecule type" value="Genomic_DNA"/>
</dbReference>
<dbReference type="Pfam" id="PF18281">
    <property type="entry name" value="BILBO1_N"/>
    <property type="match status" value="1"/>
</dbReference>
<feature type="domain" description="BILBO1 N-terminal" evidence="2">
    <location>
        <begin position="14"/>
        <end position="102"/>
    </location>
</feature>
<evidence type="ECO:0000313" key="4">
    <source>
        <dbReference type="Proteomes" id="UP000038009"/>
    </source>
</evidence>
<dbReference type="OMA" id="WDVLEDC"/>
<proteinExistence type="predicted"/>